<sequence length="103" mass="10836">MTGSAGFGPCTPSPPPACSTGIGTTERAGNKSRGRVRNDPGWRGTNRRGAARHGDPWCGGAWCGVAWNGVQWSGEEWSDVAGSEAEDEWSLRNACSAICQGRI</sequence>
<evidence type="ECO:0000256" key="1">
    <source>
        <dbReference type="SAM" id="MobiDB-lite"/>
    </source>
</evidence>
<dbReference type="Proteomes" id="UP001378592">
    <property type="component" value="Unassembled WGS sequence"/>
</dbReference>
<dbReference type="AlphaFoldDB" id="A0AAN9VM30"/>
<organism evidence="2 3">
    <name type="scientific">Gryllus longicercus</name>
    <dbReference type="NCBI Taxonomy" id="2509291"/>
    <lineage>
        <taxon>Eukaryota</taxon>
        <taxon>Metazoa</taxon>
        <taxon>Ecdysozoa</taxon>
        <taxon>Arthropoda</taxon>
        <taxon>Hexapoda</taxon>
        <taxon>Insecta</taxon>
        <taxon>Pterygota</taxon>
        <taxon>Neoptera</taxon>
        <taxon>Polyneoptera</taxon>
        <taxon>Orthoptera</taxon>
        <taxon>Ensifera</taxon>
        <taxon>Gryllidea</taxon>
        <taxon>Grylloidea</taxon>
        <taxon>Gryllidae</taxon>
        <taxon>Gryllinae</taxon>
        <taxon>Gryllus</taxon>
    </lineage>
</organism>
<proteinExistence type="predicted"/>
<gene>
    <name evidence="2" type="ORF">R5R35_008965</name>
</gene>
<protein>
    <submittedName>
        <fullName evidence="2">Uncharacterized protein</fullName>
    </submittedName>
</protein>
<name>A0AAN9VM30_9ORTH</name>
<comment type="caution">
    <text evidence="2">The sequence shown here is derived from an EMBL/GenBank/DDBJ whole genome shotgun (WGS) entry which is preliminary data.</text>
</comment>
<accession>A0AAN9VM30</accession>
<evidence type="ECO:0000313" key="3">
    <source>
        <dbReference type="Proteomes" id="UP001378592"/>
    </source>
</evidence>
<feature type="region of interest" description="Disordered" evidence="1">
    <location>
        <begin position="1"/>
        <end position="54"/>
    </location>
</feature>
<dbReference type="EMBL" id="JAZDUA010000147">
    <property type="protein sequence ID" value="KAK7866438.1"/>
    <property type="molecule type" value="Genomic_DNA"/>
</dbReference>
<evidence type="ECO:0000313" key="2">
    <source>
        <dbReference type="EMBL" id="KAK7866438.1"/>
    </source>
</evidence>
<reference evidence="2 3" key="1">
    <citation type="submission" date="2024-03" db="EMBL/GenBank/DDBJ databases">
        <title>The genome assembly and annotation of the cricket Gryllus longicercus Weissman &amp; Gray.</title>
        <authorList>
            <person name="Szrajer S."/>
            <person name="Gray D."/>
            <person name="Ylla G."/>
        </authorList>
    </citation>
    <scope>NUCLEOTIDE SEQUENCE [LARGE SCALE GENOMIC DNA]</scope>
    <source>
        <strain evidence="2">DAG 2021-001</strain>
        <tissue evidence="2">Whole body minus gut</tissue>
    </source>
</reference>
<keyword evidence="3" id="KW-1185">Reference proteome</keyword>